<dbReference type="Proteomes" id="UP000031166">
    <property type="component" value="Unassembled WGS sequence"/>
</dbReference>
<accession>A0A0B4C6P2</accession>
<gene>
    <name evidence="1" type="ORF">RM53_11795</name>
</gene>
<dbReference type="EMBL" id="JWSY01000020">
    <property type="protein sequence ID" value="KIC56719.1"/>
    <property type="molecule type" value="Genomic_DNA"/>
</dbReference>
<evidence type="ECO:0000313" key="1">
    <source>
        <dbReference type="EMBL" id="KIC56719.1"/>
    </source>
</evidence>
<name>A0A0B4C6P2_9CAUL</name>
<evidence type="ECO:0000313" key="2">
    <source>
        <dbReference type="Proteomes" id="UP000031166"/>
    </source>
</evidence>
<proteinExistence type="predicted"/>
<dbReference type="RefSeq" id="WP_039246997.1">
    <property type="nucleotide sequence ID" value="NZ_JWSY01000020.1"/>
</dbReference>
<comment type="caution">
    <text evidence="1">The sequence shown here is derived from an EMBL/GenBank/DDBJ whole genome shotgun (WGS) entry which is preliminary data.</text>
</comment>
<protein>
    <submittedName>
        <fullName evidence="1">Uncharacterized protein</fullName>
    </submittedName>
</protein>
<organism evidence="1 2">
    <name type="scientific">Brevundimonas nasdae</name>
    <dbReference type="NCBI Taxonomy" id="172043"/>
    <lineage>
        <taxon>Bacteria</taxon>
        <taxon>Pseudomonadati</taxon>
        <taxon>Pseudomonadota</taxon>
        <taxon>Alphaproteobacteria</taxon>
        <taxon>Caulobacterales</taxon>
        <taxon>Caulobacteraceae</taxon>
        <taxon>Brevundimonas</taxon>
    </lineage>
</organism>
<dbReference type="AlphaFoldDB" id="A0A0B4C6P2"/>
<reference evidence="1 2" key="1">
    <citation type="submission" date="2014-12" db="EMBL/GenBank/DDBJ databases">
        <title>Genome sequencing of Brevundimonas nasdae TPW30.</title>
        <authorList>
            <person name="Tan P.W."/>
            <person name="Chan K.-G."/>
        </authorList>
    </citation>
    <scope>NUCLEOTIDE SEQUENCE [LARGE SCALE GENOMIC DNA]</scope>
    <source>
        <strain evidence="1 2">TPW30</strain>
    </source>
</reference>
<sequence>MEVAGLDEVLDAIVGNGQNHAAAGTSQSLLSLLRNAGRGRLPSADARNRFFQMLLRTRRRDAFAETVALFETDGWIAPPRAPDEDD</sequence>